<feature type="region of interest" description="Disordered" evidence="1">
    <location>
        <begin position="1"/>
        <end position="23"/>
    </location>
</feature>
<comment type="caution">
    <text evidence="2">The sequence shown here is derived from an EMBL/GenBank/DDBJ whole genome shotgun (WGS) entry which is preliminary data.</text>
</comment>
<evidence type="ECO:0000313" key="3">
    <source>
        <dbReference type="Proteomes" id="UP000324222"/>
    </source>
</evidence>
<keyword evidence="3" id="KW-1185">Reference proteome</keyword>
<name>A0A5B7J2Q0_PORTR</name>
<dbReference type="Proteomes" id="UP000324222">
    <property type="component" value="Unassembled WGS sequence"/>
</dbReference>
<dbReference type="EMBL" id="VSRR010079342">
    <property type="protein sequence ID" value="MPC88919.1"/>
    <property type="molecule type" value="Genomic_DNA"/>
</dbReference>
<dbReference type="AlphaFoldDB" id="A0A5B7J2Q0"/>
<accession>A0A5B7J2Q0</accession>
<evidence type="ECO:0000313" key="2">
    <source>
        <dbReference type="EMBL" id="MPC88919.1"/>
    </source>
</evidence>
<organism evidence="2 3">
    <name type="scientific">Portunus trituberculatus</name>
    <name type="common">Swimming crab</name>
    <name type="synonym">Neptunus trituberculatus</name>
    <dbReference type="NCBI Taxonomy" id="210409"/>
    <lineage>
        <taxon>Eukaryota</taxon>
        <taxon>Metazoa</taxon>
        <taxon>Ecdysozoa</taxon>
        <taxon>Arthropoda</taxon>
        <taxon>Crustacea</taxon>
        <taxon>Multicrustacea</taxon>
        <taxon>Malacostraca</taxon>
        <taxon>Eumalacostraca</taxon>
        <taxon>Eucarida</taxon>
        <taxon>Decapoda</taxon>
        <taxon>Pleocyemata</taxon>
        <taxon>Brachyura</taxon>
        <taxon>Eubrachyura</taxon>
        <taxon>Portunoidea</taxon>
        <taxon>Portunidae</taxon>
        <taxon>Portuninae</taxon>
        <taxon>Portunus</taxon>
    </lineage>
</organism>
<reference evidence="2 3" key="1">
    <citation type="submission" date="2019-05" db="EMBL/GenBank/DDBJ databases">
        <title>Another draft genome of Portunus trituberculatus and its Hox gene families provides insights of decapod evolution.</title>
        <authorList>
            <person name="Jeong J.-H."/>
            <person name="Song I."/>
            <person name="Kim S."/>
            <person name="Choi T."/>
            <person name="Kim D."/>
            <person name="Ryu S."/>
            <person name="Kim W."/>
        </authorList>
    </citation>
    <scope>NUCLEOTIDE SEQUENCE [LARGE SCALE GENOMIC DNA]</scope>
    <source>
        <tissue evidence="2">Muscle</tissue>
    </source>
</reference>
<gene>
    <name evidence="2" type="ORF">E2C01_083843</name>
</gene>
<proteinExistence type="predicted"/>
<protein>
    <submittedName>
        <fullName evidence="2">Uncharacterized protein</fullName>
    </submittedName>
</protein>
<sequence>MFQNADPGFSRQAEGEPDRVPRVQGMKIDAIDHIKAISVTSQEGKREQAT</sequence>
<evidence type="ECO:0000256" key="1">
    <source>
        <dbReference type="SAM" id="MobiDB-lite"/>
    </source>
</evidence>